<dbReference type="PANTHER" id="PTHR11845">
    <property type="entry name" value="5'-DEOXYNUCLEOTIDASE HDDC2"/>
    <property type="match status" value="1"/>
</dbReference>
<dbReference type="GO" id="GO:0009159">
    <property type="term" value="P:deoxyribonucleoside monophosphate catabolic process"/>
    <property type="evidence" value="ECO:0007669"/>
    <property type="project" value="UniProtKB-ARBA"/>
</dbReference>
<evidence type="ECO:0000313" key="13">
    <source>
        <dbReference type="EMBL" id="KAJ8904683.1"/>
    </source>
</evidence>
<comment type="function">
    <text evidence="5">Catalyzes the dephosphorylation of the nucleoside 5'-monophosphates deoxyadenosine monophosphate (dAMP), deoxycytidine monophosphate (dCMP), deoxyguanosine monophosphate (dGMP) and deoxythymidine monophosphate (dTMP).</text>
</comment>
<dbReference type="EMBL" id="JAMWBK010000005">
    <property type="protein sequence ID" value="KAJ8904683.1"/>
    <property type="molecule type" value="Genomic_DNA"/>
</dbReference>
<sequence length="221" mass="25236">MSRLGFVLTGFWTTAKGSNSAEKRCAQRKMDPKTQVDAEGALNLFFLCSKLKETKRTGWINNGVANPESISDHMHRMAIISMVVGDSPEVRGRLAKMACVHDLAEAVIGDITPDDGVSDEEKHRREESAMRDIRDEYLGGSDIGRELYDLWLEYDKGESQDAQIMKQIDKFEMIVQAYEYELAQGKNLSQFFESTKNSFTTEPFTTWVEILRKRHEEVLKK</sequence>
<evidence type="ECO:0000256" key="2">
    <source>
        <dbReference type="ARBA" id="ARBA00001936"/>
    </source>
</evidence>
<dbReference type="InterPro" id="IPR039356">
    <property type="entry name" value="YfbR/HDDC2"/>
</dbReference>
<dbReference type="Gene3D" id="1.10.3210.10">
    <property type="entry name" value="Hypothetical protein af1432"/>
    <property type="match status" value="1"/>
</dbReference>
<dbReference type="InterPro" id="IPR003607">
    <property type="entry name" value="HD/PDEase_dom"/>
</dbReference>
<keyword evidence="10" id="KW-0378">Hydrolase</keyword>
<feature type="domain" description="HD/PDEase" evidence="12">
    <location>
        <begin position="66"/>
        <end position="183"/>
    </location>
</feature>
<dbReference type="Pfam" id="PF13023">
    <property type="entry name" value="HD_3"/>
    <property type="match status" value="1"/>
</dbReference>
<evidence type="ECO:0000256" key="11">
    <source>
        <dbReference type="ARBA" id="ARBA00022842"/>
    </source>
</evidence>
<dbReference type="SMART" id="SM00471">
    <property type="entry name" value="HDc"/>
    <property type="match status" value="1"/>
</dbReference>
<evidence type="ECO:0000256" key="5">
    <source>
        <dbReference type="ARBA" id="ARBA00004074"/>
    </source>
</evidence>
<dbReference type="GO" id="GO:0005737">
    <property type="term" value="C:cytoplasm"/>
    <property type="evidence" value="ECO:0007669"/>
    <property type="project" value="TreeGrafter"/>
</dbReference>
<dbReference type="GO" id="GO:0046872">
    <property type="term" value="F:metal ion binding"/>
    <property type="evidence" value="ECO:0007669"/>
    <property type="project" value="UniProtKB-KW"/>
</dbReference>
<organism evidence="13 14">
    <name type="scientific">Rhodosorus marinus</name>
    <dbReference type="NCBI Taxonomy" id="101924"/>
    <lineage>
        <taxon>Eukaryota</taxon>
        <taxon>Rhodophyta</taxon>
        <taxon>Stylonematophyceae</taxon>
        <taxon>Stylonematales</taxon>
        <taxon>Stylonemataceae</taxon>
        <taxon>Rhodosorus</taxon>
    </lineage>
</organism>
<reference evidence="13 14" key="1">
    <citation type="journal article" date="2023" name="Nat. Commun.">
        <title>Origin of minicircular mitochondrial genomes in red algae.</title>
        <authorList>
            <person name="Lee Y."/>
            <person name="Cho C.H."/>
            <person name="Lee Y.M."/>
            <person name="Park S.I."/>
            <person name="Yang J.H."/>
            <person name="West J.A."/>
            <person name="Bhattacharya D."/>
            <person name="Yoon H.S."/>
        </authorList>
    </citation>
    <scope>NUCLEOTIDE SEQUENCE [LARGE SCALE GENOMIC DNA]</scope>
    <source>
        <strain evidence="13 14">CCMP1338</strain>
        <tissue evidence="13">Whole cell</tissue>
    </source>
</reference>
<comment type="cofactor">
    <cofactor evidence="3">
        <name>Co(2+)</name>
        <dbReference type="ChEBI" id="CHEBI:48828"/>
    </cofactor>
</comment>
<protein>
    <recommendedName>
        <fullName evidence="8">5'-deoxynucleotidase</fullName>
        <ecNumber evidence="8">3.1.3.89</ecNumber>
    </recommendedName>
</protein>
<evidence type="ECO:0000256" key="7">
    <source>
        <dbReference type="ARBA" id="ARBA00011738"/>
    </source>
</evidence>
<dbReference type="PANTHER" id="PTHR11845:SF13">
    <property type="entry name" value="5'-DEOXYNUCLEOTIDASE HDDC2"/>
    <property type="match status" value="1"/>
</dbReference>
<dbReference type="AlphaFoldDB" id="A0AAV8UQ93"/>
<dbReference type="Proteomes" id="UP001157974">
    <property type="component" value="Unassembled WGS sequence"/>
</dbReference>
<comment type="subunit">
    <text evidence="7">Homodimer.</text>
</comment>
<proteinExistence type="inferred from homology"/>
<dbReference type="GO" id="GO:0002953">
    <property type="term" value="F:5'-deoxynucleotidase activity"/>
    <property type="evidence" value="ECO:0007669"/>
    <property type="project" value="UniProtKB-EC"/>
</dbReference>
<dbReference type="EC" id="3.1.3.89" evidence="8"/>
<dbReference type="InterPro" id="IPR006674">
    <property type="entry name" value="HD_domain"/>
</dbReference>
<gene>
    <name evidence="13" type="ORF">NDN08_001201</name>
</gene>
<evidence type="ECO:0000256" key="3">
    <source>
        <dbReference type="ARBA" id="ARBA00001941"/>
    </source>
</evidence>
<comment type="catalytic activity">
    <reaction evidence="1">
        <text>a 2'-deoxyribonucleoside 5'-phosphate + H2O = a 2'-deoxyribonucleoside + phosphate</text>
        <dbReference type="Rhea" id="RHEA:36167"/>
        <dbReference type="ChEBI" id="CHEBI:15377"/>
        <dbReference type="ChEBI" id="CHEBI:18274"/>
        <dbReference type="ChEBI" id="CHEBI:43474"/>
        <dbReference type="ChEBI" id="CHEBI:65317"/>
        <dbReference type="EC" id="3.1.3.89"/>
    </reaction>
</comment>
<comment type="similarity">
    <text evidence="6">Belongs to the HDDC2 family.</text>
</comment>
<comment type="cofactor">
    <cofactor evidence="4">
        <name>Mg(2+)</name>
        <dbReference type="ChEBI" id="CHEBI:18420"/>
    </cofactor>
</comment>
<evidence type="ECO:0000256" key="9">
    <source>
        <dbReference type="ARBA" id="ARBA00022723"/>
    </source>
</evidence>
<evidence type="ECO:0000256" key="1">
    <source>
        <dbReference type="ARBA" id="ARBA00001638"/>
    </source>
</evidence>
<comment type="cofactor">
    <cofactor evidence="2">
        <name>Mn(2+)</name>
        <dbReference type="ChEBI" id="CHEBI:29035"/>
    </cofactor>
</comment>
<evidence type="ECO:0000256" key="10">
    <source>
        <dbReference type="ARBA" id="ARBA00022801"/>
    </source>
</evidence>
<evidence type="ECO:0000256" key="4">
    <source>
        <dbReference type="ARBA" id="ARBA00001946"/>
    </source>
</evidence>
<dbReference type="SUPFAM" id="SSF109604">
    <property type="entry name" value="HD-domain/PDEase-like"/>
    <property type="match status" value="1"/>
</dbReference>
<name>A0AAV8UQ93_9RHOD</name>
<keyword evidence="9" id="KW-0479">Metal-binding</keyword>
<comment type="caution">
    <text evidence="13">The sequence shown here is derived from an EMBL/GenBank/DDBJ whole genome shotgun (WGS) entry which is preliminary data.</text>
</comment>
<evidence type="ECO:0000259" key="12">
    <source>
        <dbReference type="SMART" id="SM00471"/>
    </source>
</evidence>
<keyword evidence="14" id="KW-1185">Reference proteome</keyword>
<keyword evidence="11" id="KW-0460">Magnesium</keyword>
<dbReference type="FunFam" id="1.10.3210.10:FF:000011">
    <property type="entry name" value="HD domain-containing protein 2"/>
    <property type="match status" value="1"/>
</dbReference>
<accession>A0AAV8UQ93</accession>
<evidence type="ECO:0000256" key="8">
    <source>
        <dbReference type="ARBA" id="ARBA00012964"/>
    </source>
</evidence>
<evidence type="ECO:0000313" key="14">
    <source>
        <dbReference type="Proteomes" id="UP001157974"/>
    </source>
</evidence>
<evidence type="ECO:0000256" key="6">
    <source>
        <dbReference type="ARBA" id="ARBA00009999"/>
    </source>
</evidence>